<gene>
    <name evidence="2" type="ORF">CQW23_10425</name>
</gene>
<reference evidence="3" key="2">
    <citation type="journal article" date="2017" name="J. Anim. Genet.">
        <title>Multiple reference genome sequences of hot pepper reveal the massive evolution of plant disease resistance genes by retroduplication.</title>
        <authorList>
            <person name="Kim S."/>
            <person name="Park J."/>
            <person name="Yeom S.-I."/>
            <person name="Kim Y.-M."/>
            <person name="Seo E."/>
            <person name="Kim K.-T."/>
            <person name="Kim M.-S."/>
            <person name="Lee J.M."/>
            <person name="Cheong K."/>
            <person name="Shin H.-S."/>
            <person name="Kim S.-B."/>
            <person name="Han K."/>
            <person name="Lee J."/>
            <person name="Park M."/>
            <person name="Lee H.-A."/>
            <person name="Lee H.-Y."/>
            <person name="Lee Y."/>
            <person name="Oh S."/>
            <person name="Lee J.H."/>
            <person name="Choi E."/>
            <person name="Choi E."/>
            <person name="Lee S.E."/>
            <person name="Jeon J."/>
            <person name="Kim H."/>
            <person name="Choi G."/>
            <person name="Song H."/>
            <person name="Lee J."/>
            <person name="Lee S.-C."/>
            <person name="Kwon J.-K."/>
            <person name="Lee H.-Y."/>
            <person name="Koo N."/>
            <person name="Hong Y."/>
            <person name="Kim R.W."/>
            <person name="Kang W.-H."/>
            <person name="Huh J.H."/>
            <person name="Kang B.-C."/>
            <person name="Yang T.-J."/>
            <person name="Lee Y.-H."/>
            <person name="Bennetzen J.L."/>
            <person name="Choi D."/>
        </authorList>
    </citation>
    <scope>NUCLEOTIDE SEQUENCE [LARGE SCALE GENOMIC DNA]</scope>
    <source>
        <strain evidence="3">cv. PBC81</strain>
    </source>
</reference>
<feature type="domain" description="Integrase zinc-binding" evidence="1">
    <location>
        <begin position="9"/>
        <end position="37"/>
    </location>
</feature>
<evidence type="ECO:0000259" key="1">
    <source>
        <dbReference type="Pfam" id="PF17921"/>
    </source>
</evidence>
<accession>A0A2G2WZK9</accession>
<reference evidence="2 3" key="1">
    <citation type="journal article" date="2017" name="Genome Biol.">
        <title>New reference genome sequences of hot pepper reveal the massive evolution of plant disease-resistance genes by retroduplication.</title>
        <authorList>
            <person name="Kim S."/>
            <person name="Park J."/>
            <person name="Yeom S.I."/>
            <person name="Kim Y.M."/>
            <person name="Seo E."/>
            <person name="Kim K.T."/>
            <person name="Kim M.S."/>
            <person name="Lee J.M."/>
            <person name="Cheong K."/>
            <person name="Shin H.S."/>
            <person name="Kim S.B."/>
            <person name="Han K."/>
            <person name="Lee J."/>
            <person name="Park M."/>
            <person name="Lee H.A."/>
            <person name="Lee H.Y."/>
            <person name="Lee Y."/>
            <person name="Oh S."/>
            <person name="Lee J.H."/>
            <person name="Choi E."/>
            <person name="Choi E."/>
            <person name="Lee S.E."/>
            <person name="Jeon J."/>
            <person name="Kim H."/>
            <person name="Choi G."/>
            <person name="Song H."/>
            <person name="Lee J."/>
            <person name="Lee S.C."/>
            <person name="Kwon J.K."/>
            <person name="Lee H.Y."/>
            <person name="Koo N."/>
            <person name="Hong Y."/>
            <person name="Kim R.W."/>
            <person name="Kang W.H."/>
            <person name="Huh J.H."/>
            <person name="Kang B.C."/>
            <person name="Yang T.J."/>
            <person name="Lee Y.H."/>
            <person name="Bennetzen J.L."/>
            <person name="Choi D."/>
        </authorList>
    </citation>
    <scope>NUCLEOTIDE SEQUENCE [LARGE SCALE GENOMIC DNA]</scope>
    <source>
        <strain evidence="3">cv. PBC81</strain>
    </source>
</reference>
<evidence type="ECO:0000313" key="2">
    <source>
        <dbReference type="EMBL" id="PHT50678.1"/>
    </source>
</evidence>
<dbReference type="AlphaFoldDB" id="A0A2G2WZK9"/>
<proteinExistence type="predicted"/>
<name>A0A2G2WZK9_CAPBA</name>
<evidence type="ECO:0000313" key="3">
    <source>
        <dbReference type="Proteomes" id="UP000224567"/>
    </source>
</evidence>
<dbReference type="PANTHER" id="PTHR47266">
    <property type="entry name" value="ENDONUCLEASE-RELATED"/>
    <property type="match status" value="1"/>
</dbReference>
<dbReference type="GO" id="GO:0003676">
    <property type="term" value="F:nucleic acid binding"/>
    <property type="evidence" value="ECO:0007669"/>
    <property type="project" value="InterPro"/>
</dbReference>
<sequence length="108" mass="12479">MNGHVLSKKILRAGYYWLTMERDSIQFVRKCHQCQINGDLIRSPHVELHAMDAPWPFVAWGMDVIGPIKPKALNGHRFILVAIDYFTKWVEAVTFKSVTKKAVLDFVH</sequence>
<dbReference type="Gene3D" id="1.10.340.70">
    <property type="match status" value="1"/>
</dbReference>
<dbReference type="SUPFAM" id="SSF53098">
    <property type="entry name" value="Ribonuclease H-like"/>
    <property type="match status" value="1"/>
</dbReference>
<dbReference type="Proteomes" id="UP000224567">
    <property type="component" value="Unassembled WGS sequence"/>
</dbReference>
<dbReference type="OrthoDB" id="1303454at2759"/>
<organism evidence="2 3">
    <name type="scientific">Capsicum baccatum</name>
    <name type="common">Peruvian pepper</name>
    <dbReference type="NCBI Taxonomy" id="33114"/>
    <lineage>
        <taxon>Eukaryota</taxon>
        <taxon>Viridiplantae</taxon>
        <taxon>Streptophyta</taxon>
        <taxon>Embryophyta</taxon>
        <taxon>Tracheophyta</taxon>
        <taxon>Spermatophyta</taxon>
        <taxon>Magnoliopsida</taxon>
        <taxon>eudicotyledons</taxon>
        <taxon>Gunneridae</taxon>
        <taxon>Pentapetalae</taxon>
        <taxon>asterids</taxon>
        <taxon>lamiids</taxon>
        <taxon>Solanales</taxon>
        <taxon>Solanaceae</taxon>
        <taxon>Solanoideae</taxon>
        <taxon>Capsiceae</taxon>
        <taxon>Capsicum</taxon>
    </lineage>
</organism>
<dbReference type="InterPro" id="IPR036397">
    <property type="entry name" value="RNaseH_sf"/>
</dbReference>
<dbReference type="InterPro" id="IPR041588">
    <property type="entry name" value="Integrase_H2C2"/>
</dbReference>
<dbReference type="EMBL" id="MLFT02000004">
    <property type="protein sequence ID" value="PHT50678.1"/>
    <property type="molecule type" value="Genomic_DNA"/>
</dbReference>
<dbReference type="Pfam" id="PF17921">
    <property type="entry name" value="Integrase_H2C2"/>
    <property type="match status" value="1"/>
</dbReference>
<comment type="caution">
    <text evidence="2">The sequence shown here is derived from an EMBL/GenBank/DDBJ whole genome shotgun (WGS) entry which is preliminary data.</text>
</comment>
<dbReference type="Gene3D" id="3.30.420.10">
    <property type="entry name" value="Ribonuclease H-like superfamily/Ribonuclease H"/>
    <property type="match status" value="1"/>
</dbReference>
<protein>
    <recommendedName>
        <fullName evidence="1">Integrase zinc-binding domain-containing protein</fullName>
    </recommendedName>
</protein>
<dbReference type="InterPro" id="IPR012337">
    <property type="entry name" value="RNaseH-like_sf"/>
</dbReference>
<dbReference type="STRING" id="33114.A0A2G2WZK9"/>
<keyword evidence="3" id="KW-1185">Reference proteome</keyword>
<dbReference type="InterPro" id="IPR052160">
    <property type="entry name" value="Gypsy_RT_Integrase-like"/>
</dbReference>